<dbReference type="PANTHER" id="PTHR43283:SF3">
    <property type="entry name" value="BETA-LACTAMASE FAMILY PROTEIN (AFU_ORTHOLOGUE AFUA_5G07500)"/>
    <property type="match status" value="1"/>
</dbReference>
<feature type="chain" id="PRO_5026783461" description="Beta-lactamase-related domain-containing protein" evidence="1">
    <location>
        <begin position="36"/>
        <end position="406"/>
    </location>
</feature>
<feature type="domain" description="Beta-lactamase-related" evidence="2">
    <location>
        <begin position="47"/>
        <end position="394"/>
    </location>
</feature>
<organism evidence="3 4">
    <name type="scientific">Frigoriglobus tundricola</name>
    <dbReference type="NCBI Taxonomy" id="2774151"/>
    <lineage>
        <taxon>Bacteria</taxon>
        <taxon>Pseudomonadati</taxon>
        <taxon>Planctomycetota</taxon>
        <taxon>Planctomycetia</taxon>
        <taxon>Gemmatales</taxon>
        <taxon>Gemmataceae</taxon>
        <taxon>Frigoriglobus</taxon>
    </lineage>
</organism>
<proteinExistence type="predicted"/>
<gene>
    <name evidence="3" type="ORF">FTUN_1424</name>
</gene>
<dbReference type="SUPFAM" id="SSF56601">
    <property type="entry name" value="beta-lactamase/transpeptidase-like"/>
    <property type="match status" value="1"/>
</dbReference>
<evidence type="ECO:0000313" key="3">
    <source>
        <dbReference type="EMBL" id="QJW93910.1"/>
    </source>
</evidence>
<evidence type="ECO:0000313" key="4">
    <source>
        <dbReference type="Proteomes" id="UP000503447"/>
    </source>
</evidence>
<dbReference type="AlphaFoldDB" id="A0A6M5YKN6"/>
<keyword evidence="4" id="KW-1185">Reference proteome</keyword>
<sequence length="406" mass="43692">MFRVATSTKDMPMRLRLTLLGSTLLALVGPPVAPAAEPNVSDGLLPFVEKNQLAGAVVLVASADKVLATEAVGFADREARVAMTTDDLFWIASMTKPMTAAALMMLVDEKKVALDDPIEKYLPEFKAATVLAYQDKDTTLLKKPARAPTVRDCLRHTSGMPFRSALEEPTLDRFLLRDAVRGYALTPLQYEPGTKHVYSNAGINTAGRIIEVVGGTNYEDFMAKRLFVPLGMTDTVWRPTAEQMKRLAKSYKPTKDGTNLEVIPVTQLAQPLTDPHRQPVPAGGLFSTAKDTAAFGQMILRGGTHGDKRLLSEAAVRELTGTQTYGVLGKGEGGYGLGFSTSRRAKVGGPAVAGPCGHGGAYATHLWINPDNKLVTVYMVQHAGFPGEGGRARDVFEQAAAKMYGK</sequence>
<dbReference type="Proteomes" id="UP000503447">
    <property type="component" value="Chromosome"/>
</dbReference>
<dbReference type="InterPro" id="IPR050789">
    <property type="entry name" value="Diverse_Enzym_Activities"/>
</dbReference>
<evidence type="ECO:0000256" key="1">
    <source>
        <dbReference type="SAM" id="SignalP"/>
    </source>
</evidence>
<dbReference type="Gene3D" id="3.40.710.10">
    <property type="entry name" value="DD-peptidase/beta-lactamase superfamily"/>
    <property type="match status" value="1"/>
</dbReference>
<keyword evidence="1" id="KW-0732">Signal</keyword>
<evidence type="ECO:0000259" key="2">
    <source>
        <dbReference type="Pfam" id="PF00144"/>
    </source>
</evidence>
<reference evidence="4" key="1">
    <citation type="submission" date="2020-05" db="EMBL/GenBank/DDBJ databases">
        <title>Frigoriglobus tundricola gen. nov., sp. nov., a psychrotolerant cellulolytic planctomycete of the family Gemmataceae with two divergent copies of 16S rRNA gene.</title>
        <authorList>
            <person name="Kulichevskaya I.S."/>
            <person name="Ivanova A.A."/>
            <person name="Naumoff D.G."/>
            <person name="Beletsky A.V."/>
            <person name="Rijpstra W.I.C."/>
            <person name="Sinninghe Damste J.S."/>
            <person name="Mardanov A.V."/>
            <person name="Ravin N.V."/>
            <person name="Dedysh S.N."/>
        </authorList>
    </citation>
    <scope>NUCLEOTIDE SEQUENCE [LARGE SCALE GENOMIC DNA]</scope>
    <source>
        <strain evidence="4">PL17</strain>
    </source>
</reference>
<dbReference type="KEGG" id="ftj:FTUN_1424"/>
<dbReference type="Pfam" id="PF00144">
    <property type="entry name" value="Beta-lactamase"/>
    <property type="match status" value="1"/>
</dbReference>
<feature type="signal peptide" evidence="1">
    <location>
        <begin position="1"/>
        <end position="35"/>
    </location>
</feature>
<dbReference type="InterPro" id="IPR001466">
    <property type="entry name" value="Beta-lactam-related"/>
</dbReference>
<dbReference type="InterPro" id="IPR012338">
    <property type="entry name" value="Beta-lactam/transpept-like"/>
</dbReference>
<name>A0A6M5YKN6_9BACT</name>
<dbReference type="EMBL" id="CP053452">
    <property type="protein sequence ID" value="QJW93910.1"/>
    <property type="molecule type" value="Genomic_DNA"/>
</dbReference>
<dbReference type="PANTHER" id="PTHR43283">
    <property type="entry name" value="BETA-LACTAMASE-RELATED"/>
    <property type="match status" value="1"/>
</dbReference>
<protein>
    <recommendedName>
        <fullName evidence="2">Beta-lactamase-related domain-containing protein</fullName>
    </recommendedName>
</protein>
<accession>A0A6M5YKN6</accession>